<evidence type="ECO:0000256" key="1">
    <source>
        <dbReference type="SAM" id="Phobius"/>
    </source>
</evidence>
<keyword evidence="3" id="KW-1185">Reference proteome</keyword>
<evidence type="ECO:0000313" key="2">
    <source>
        <dbReference type="EMBL" id="KAG7316046.1"/>
    </source>
</evidence>
<gene>
    <name evidence="2" type="ORF">KOW79_020912</name>
</gene>
<name>A0A9D3N3R3_9TELE</name>
<sequence>MQECETAGTASIRDGSRGTLKIKWQPPQKQLRPEAVTMSKLRSFWNNYKVLIVMGSGLGFIHWGCRASCPTCLLHRCLLSPNPAGRRGRARRRNNRLSSPCVSALCVKNTQRMKNASWLRKNWMWVAGGSFLGLHLATWIMQKAMKKSVHSELQLKGHRGQD</sequence>
<keyword evidence="1" id="KW-0812">Transmembrane</keyword>
<organism evidence="2 3">
    <name type="scientific">Hemibagrus wyckioides</name>
    <dbReference type="NCBI Taxonomy" id="337641"/>
    <lineage>
        <taxon>Eukaryota</taxon>
        <taxon>Metazoa</taxon>
        <taxon>Chordata</taxon>
        <taxon>Craniata</taxon>
        <taxon>Vertebrata</taxon>
        <taxon>Euteleostomi</taxon>
        <taxon>Actinopterygii</taxon>
        <taxon>Neopterygii</taxon>
        <taxon>Teleostei</taxon>
        <taxon>Ostariophysi</taxon>
        <taxon>Siluriformes</taxon>
        <taxon>Bagridae</taxon>
        <taxon>Hemibagrus</taxon>
    </lineage>
</organism>
<feature type="transmembrane region" description="Helical" evidence="1">
    <location>
        <begin position="123"/>
        <end position="141"/>
    </location>
</feature>
<comment type="caution">
    <text evidence="2">The sequence shown here is derived from an EMBL/GenBank/DDBJ whole genome shotgun (WGS) entry which is preliminary data.</text>
</comment>
<dbReference type="Proteomes" id="UP000824219">
    <property type="component" value="Linkage Group LG26"/>
</dbReference>
<keyword evidence="1" id="KW-0472">Membrane</keyword>
<dbReference type="OrthoDB" id="8734272at2759"/>
<accession>A0A9D3N3R3</accession>
<dbReference type="AlphaFoldDB" id="A0A9D3N3R3"/>
<protein>
    <submittedName>
        <fullName evidence="2">Uncharacterized protein</fullName>
    </submittedName>
</protein>
<dbReference type="EMBL" id="JAHKSW010000026">
    <property type="protein sequence ID" value="KAG7316046.1"/>
    <property type="molecule type" value="Genomic_DNA"/>
</dbReference>
<evidence type="ECO:0000313" key="3">
    <source>
        <dbReference type="Proteomes" id="UP000824219"/>
    </source>
</evidence>
<proteinExistence type="predicted"/>
<reference evidence="2 3" key="1">
    <citation type="submission" date="2021-06" db="EMBL/GenBank/DDBJ databases">
        <title>Chromosome-level genome assembly of the red-tail catfish (Hemibagrus wyckioides).</title>
        <authorList>
            <person name="Shao F."/>
        </authorList>
    </citation>
    <scope>NUCLEOTIDE SEQUENCE [LARGE SCALE GENOMIC DNA]</scope>
    <source>
        <strain evidence="2">EC202008001</strain>
        <tissue evidence="2">Blood</tissue>
    </source>
</reference>
<keyword evidence="1" id="KW-1133">Transmembrane helix</keyword>